<organism evidence="1 2">
    <name type="scientific">Coffea arabica</name>
    <name type="common">Arabian coffee</name>
    <dbReference type="NCBI Taxonomy" id="13443"/>
    <lineage>
        <taxon>Eukaryota</taxon>
        <taxon>Viridiplantae</taxon>
        <taxon>Streptophyta</taxon>
        <taxon>Embryophyta</taxon>
        <taxon>Tracheophyta</taxon>
        <taxon>Spermatophyta</taxon>
        <taxon>Magnoliopsida</taxon>
        <taxon>eudicotyledons</taxon>
        <taxon>Gunneridae</taxon>
        <taxon>Pentapetalae</taxon>
        <taxon>asterids</taxon>
        <taxon>lamiids</taxon>
        <taxon>Gentianales</taxon>
        <taxon>Rubiaceae</taxon>
        <taxon>Ixoroideae</taxon>
        <taxon>Gardenieae complex</taxon>
        <taxon>Bertiereae - Coffeeae clade</taxon>
        <taxon>Coffeeae</taxon>
        <taxon>Coffea</taxon>
    </lineage>
</organism>
<dbReference type="Proteomes" id="UP001652660">
    <property type="component" value="Chromosome 5c"/>
</dbReference>
<reference evidence="2" key="1">
    <citation type="submission" date="2025-08" db="UniProtKB">
        <authorList>
            <consortium name="RefSeq"/>
        </authorList>
    </citation>
    <scope>IDENTIFICATION</scope>
    <source>
        <tissue evidence="2">Leaves</tissue>
    </source>
</reference>
<dbReference type="PANTHER" id="PTHR33710:SF71">
    <property type="entry name" value="ENDONUCLEASE_EXONUCLEASE_PHOSPHATASE DOMAIN-CONTAINING PROTEIN"/>
    <property type="match status" value="1"/>
</dbReference>
<proteinExistence type="predicted"/>
<keyword evidence="1" id="KW-1185">Reference proteome</keyword>
<sequence length="230" mass="26902">MRSRESNSWDNARSVKERLDRALGSVAWVTTFLSAKVMHLENQASDHSMVLLDLNPEPKKARRRFHFDARWLQYFEVEGIVRNAWNKQIEGSRGFKVAKKVKECRTALTRWNRGINSNSKKEIKKLKEKLEELEKPHLANGGNKSTMANELKKLLIDAYKKEEQFWHQKSRIKWLKEGDQNSAYFHACVATRRKKNRISKIQKAQGGWCENDAEIGEEVAAYYRKLFTCS</sequence>
<protein>
    <submittedName>
        <fullName evidence="2">Uncharacterized protein</fullName>
    </submittedName>
</protein>
<dbReference type="RefSeq" id="XP_071906154.1">
    <property type="nucleotide sequence ID" value="XM_072050053.1"/>
</dbReference>
<gene>
    <name evidence="2" type="primary">LOC140007323</name>
</gene>
<accession>A0ABM4UFU8</accession>
<dbReference type="GeneID" id="140007323"/>
<dbReference type="PANTHER" id="PTHR33710">
    <property type="entry name" value="BNAC02G09200D PROTEIN"/>
    <property type="match status" value="1"/>
</dbReference>
<name>A0ABM4UFU8_COFAR</name>
<evidence type="ECO:0000313" key="1">
    <source>
        <dbReference type="Proteomes" id="UP001652660"/>
    </source>
</evidence>
<evidence type="ECO:0000313" key="2">
    <source>
        <dbReference type="RefSeq" id="XP_071906154.1"/>
    </source>
</evidence>